<accession>A0AAN9GKG3</accession>
<feature type="transmembrane region" description="Helical" evidence="1">
    <location>
        <begin position="259"/>
        <end position="285"/>
    </location>
</feature>
<dbReference type="PANTHER" id="PTHR45620">
    <property type="entry name" value="PDF RECEPTOR-LIKE PROTEIN-RELATED"/>
    <property type="match status" value="1"/>
</dbReference>
<dbReference type="Proteomes" id="UP001374579">
    <property type="component" value="Unassembled WGS sequence"/>
</dbReference>
<dbReference type="GO" id="GO:0007188">
    <property type="term" value="P:adenylate cyclase-modulating G protein-coupled receptor signaling pathway"/>
    <property type="evidence" value="ECO:0007669"/>
    <property type="project" value="TreeGrafter"/>
</dbReference>
<dbReference type="SUPFAM" id="SSF111418">
    <property type="entry name" value="Hormone receptor domain"/>
    <property type="match status" value="1"/>
</dbReference>
<name>A0AAN9GKG3_9CAEN</name>
<dbReference type="InterPro" id="IPR001879">
    <property type="entry name" value="GPCR_2_extracellular_dom"/>
</dbReference>
<dbReference type="PANTHER" id="PTHR45620:SF42">
    <property type="entry name" value="G-PROTEIN COUPLED RECEPTOR SEB-2"/>
    <property type="match status" value="1"/>
</dbReference>
<keyword evidence="4" id="KW-1185">Reference proteome</keyword>
<dbReference type="PROSITE" id="PS50227">
    <property type="entry name" value="G_PROTEIN_RECEP_F2_3"/>
    <property type="match status" value="1"/>
</dbReference>
<dbReference type="InterPro" id="IPR017983">
    <property type="entry name" value="GPCR_2_secretin-like_CS"/>
</dbReference>
<comment type="caution">
    <text evidence="3">The sequence shown here is derived from an EMBL/GenBank/DDBJ whole genome shotgun (WGS) entry which is preliminary data.</text>
</comment>
<evidence type="ECO:0000256" key="1">
    <source>
        <dbReference type="SAM" id="Phobius"/>
    </source>
</evidence>
<evidence type="ECO:0000313" key="3">
    <source>
        <dbReference type="EMBL" id="KAK7110000.1"/>
    </source>
</evidence>
<organism evidence="3 4">
    <name type="scientific">Littorina saxatilis</name>
    <dbReference type="NCBI Taxonomy" id="31220"/>
    <lineage>
        <taxon>Eukaryota</taxon>
        <taxon>Metazoa</taxon>
        <taxon>Spiralia</taxon>
        <taxon>Lophotrochozoa</taxon>
        <taxon>Mollusca</taxon>
        <taxon>Gastropoda</taxon>
        <taxon>Caenogastropoda</taxon>
        <taxon>Littorinimorpha</taxon>
        <taxon>Littorinoidea</taxon>
        <taxon>Littorinidae</taxon>
        <taxon>Littorina</taxon>
    </lineage>
</organism>
<feature type="domain" description="G-protein coupled receptors family 2 profile 1" evidence="2">
    <location>
        <begin position="189"/>
        <end position="255"/>
    </location>
</feature>
<keyword evidence="1" id="KW-0472">Membrane</keyword>
<dbReference type="Gene3D" id="4.10.1240.10">
    <property type="entry name" value="GPCR, family 2, extracellular hormone receptor domain"/>
    <property type="match status" value="1"/>
</dbReference>
<dbReference type="AlphaFoldDB" id="A0AAN9GKG3"/>
<reference evidence="3 4" key="1">
    <citation type="submission" date="2024-02" db="EMBL/GenBank/DDBJ databases">
        <title>Chromosome-scale genome assembly of the rough periwinkle Littorina saxatilis.</title>
        <authorList>
            <person name="De Jode A."/>
            <person name="Faria R."/>
            <person name="Formenti G."/>
            <person name="Sims Y."/>
            <person name="Smith T.P."/>
            <person name="Tracey A."/>
            <person name="Wood J.M.D."/>
            <person name="Zagrodzka Z.B."/>
            <person name="Johannesson K."/>
            <person name="Butlin R.K."/>
            <person name="Leder E.H."/>
        </authorList>
    </citation>
    <scope>NUCLEOTIDE SEQUENCE [LARGE SCALE GENOMIC DNA]</scope>
    <source>
        <strain evidence="3">Snail1</strain>
        <tissue evidence="3">Muscle</tissue>
    </source>
</reference>
<protein>
    <recommendedName>
        <fullName evidence="2">G-protein coupled receptors family 2 profile 1 domain-containing protein</fullName>
    </recommendedName>
</protein>
<dbReference type="GO" id="GO:0005886">
    <property type="term" value="C:plasma membrane"/>
    <property type="evidence" value="ECO:0007669"/>
    <property type="project" value="TreeGrafter"/>
</dbReference>
<dbReference type="SMART" id="SM00008">
    <property type="entry name" value="HormR"/>
    <property type="match status" value="1"/>
</dbReference>
<gene>
    <name evidence="3" type="ORF">V1264_013941</name>
</gene>
<dbReference type="Pfam" id="PF02793">
    <property type="entry name" value="HRM"/>
    <property type="match status" value="1"/>
</dbReference>
<dbReference type="GO" id="GO:0008528">
    <property type="term" value="F:G protein-coupled peptide receptor activity"/>
    <property type="evidence" value="ECO:0007669"/>
    <property type="project" value="TreeGrafter"/>
</dbReference>
<sequence>MEVACRDRFGEFNVSFFKLWSCSMCYTYLFHDYSPSFASQMPNAHILRALPSSPHPPGLTLQANVDDPQVVDQVCATLDQVACDKWTACCRAAEQCCKDQSASLTSQPPSFPLTQGRSVTHEQGTVGGISFRTLNPGGGLEGSETLHPHSVNPGVPTSPYAVQTVSGSVRTDSGFRRARQAGVHGNAACPSTWDGFGCFRATQAGDTATIACPSYIDQNGPHARAYKRCTENGTWWRTEETGQEWTDYTSCVQMETFRILYYVAVTSNAISLLLLVPACVIFLCFQ</sequence>
<dbReference type="EMBL" id="JBAMIC010000003">
    <property type="protein sequence ID" value="KAK7110000.1"/>
    <property type="molecule type" value="Genomic_DNA"/>
</dbReference>
<proteinExistence type="predicted"/>
<dbReference type="PROSITE" id="PS00649">
    <property type="entry name" value="G_PROTEIN_RECEP_F2_1"/>
    <property type="match status" value="1"/>
</dbReference>
<evidence type="ECO:0000259" key="2">
    <source>
        <dbReference type="PROSITE" id="PS50227"/>
    </source>
</evidence>
<evidence type="ECO:0000313" key="4">
    <source>
        <dbReference type="Proteomes" id="UP001374579"/>
    </source>
</evidence>
<dbReference type="InterPro" id="IPR050332">
    <property type="entry name" value="GPCR_2"/>
</dbReference>
<keyword evidence="1" id="KW-0812">Transmembrane</keyword>
<keyword evidence="1" id="KW-1133">Transmembrane helix</keyword>
<dbReference type="InterPro" id="IPR036445">
    <property type="entry name" value="GPCR_2_extracell_dom_sf"/>
</dbReference>